<name>A0A0W8I541_9MICO</name>
<evidence type="ECO:0000313" key="13">
    <source>
        <dbReference type="EMBL" id="KUG53302.1"/>
    </source>
</evidence>
<evidence type="ECO:0000313" key="14">
    <source>
        <dbReference type="Proteomes" id="UP000054837"/>
    </source>
</evidence>
<evidence type="ECO:0000256" key="10">
    <source>
        <dbReference type="ARBA" id="ARBA00047899"/>
    </source>
</evidence>
<keyword evidence="8" id="KW-0067">ATP-binding</keyword>
<dbReference type="Gene3D" id="1.10.510.10">
    <property type="entry name" value="Transferase(Phosphotransferase) domain 1"/>
    <property type="match status" value="1"/>
</dbReference>
<evidence type="ECO:0000256" key="5">
    <source>
        <dbReference type="ARBA" id="ARBA00022723"/>
    </source>
</evidence>
<dbReference type="Gene3D" id="3.30.200.20">
    <property type="entry name" value="Phosphorylase Kinase, domain 1"/>
    <property type="match status" value="1"/>
</dbReference>
<dbReference type="InterPro" id="IPR018934">
    <property type="entry name" value="RIO_dom"/>
</dbReference>
<proteinExistence type="inferred from homology"/>
<evidence type="ECO:0000256" key="11">
    <source>
        <dbReference type="ARBA" id="ARBA00048679"/>
    </source>
</evidence>
<keyword evidence="14" id="KW-1185">Reference proteome</keyword>
<dbReference type="GO" id="GO:0005524">
    <property type="term" value="F:ATP binding"/>
    <property type="evidence" value="ECO:0007669"/>
    <property type="project" value="UniProtKB-KW"/>
</dbReference>
<dbReference type="SMART" id="SM00090">
    <property type="entry name" value="RIO"/>
    <property type="match status" value="1"/>
</dbReference>
<dbReference type="InterPro" id="IPR000687">
    <property type="entry name" value="RIO_kinase"/>
</dbReference>
<evidence type="ECO:0000256" key="7">
    <source>
        <dbReference type="ARBA" id="ARBA00022777"/>
    </source>
</evidence>
<keyword evidence="5" id="KW-0479">Metal-binding</keyword>
<comment type="catalytic activity">
    <reaction evidence="10">
        <text>L-threonyl-[protein] + ATP = O-phospho-L-threonyl-[protein] + ADP + H(+)</text>
        <dbReference type="Rhea" id="RHEA:46608"/>
        <dbReference type="Rhea" id="RHEA-COMP:11060"/>
        <dbReference type="Rhea" id="RHEA-COMP:11605"/>
        <dbReference type="ChEBI" id="CHEBI:15378"/>
        <dbReference type="ChEBI" id="CHEBI:30013"/>
        <dbReference type="ChEBI" id="CHEBI:30616"/>
        <dbReference type="ChEBI" id="CHEBI:61977"/>
        <dbReference type="ChEBI" id="CHEBI:456216"/>
        <dbReference type="EC" id="2.7.11.1"/>
    </reaction>
</comment>
<comment type="caution">
    <text evidence="13">The sequence shown here is derived from an EMBL/GenBank/DDBJ whole genome shotgun (WGS) entry which is preliminary data.</text>
</comment>
<evidence type="ECO:0000256" key="1">
    <source>
        <dbReference type="ARBA" id="ARBA00009196"/>
    </source>
</evidence>
<evidence type="ECO:0000259" key="12">
    <source>
        <dbReference type="SMART" id="SM00090"/>
    </source>
</evidence>
<dbReference type="AlphaFoldDB" id="A0A0W8I541"/>
<gene>
    <name evidence="13" type="ORF">AVL62_00360</name>
</gene>
<dbReference type="EC" id="2.7.11.1" evidence="2"/>
<dbReference type="EMBL" id="LQBL01000028">
    <property type="protein sequence ID" value="KUG53302.1"/>
    <property type="molecule type" value="Genomic_DNA"/>
</dbReference>
<dbReference type="Proteomes" id="UP000054837">
    <property type="component" value="Unassembled WGS sequence"/>
</dbReference>
<evidence type="ECO:0000256" key="6">
    <source>
        <dbReference type="ARBA" id="ARBA00022741"/>
    </source>
</evidence>
<dbReference type="STRING" id="767452.AVL62_00360"/>
<dbReference type="GO" id="GO:0004674">
    <property type="term" value="F:protein serine/threonine kinase activity"/>
    <property type="evidence" value="ECO:0007669"/>
    <property type="project" value="UniProtKB-KW"/>
</dbReference>
<organism evidence="13 14">
    <name type="scientific">Serinicoccus chungangensis</name>
    <dbReference type="NCBI Taxonomy" id="767452"/>
    <lineage>
        <taxon>Bacteria</taxon>
        <taxon>Bacillati</taxon>
        <taxon>Actinomycetota</taxon>
        <taxon>Actinomycetes</taxon>
        <taxon>Micrococcales</taxon>
        <taxon>Ornithinimicrobiaceae</taxon>
        <taxon>Serinicoccus</taxon>
    </lineage>
</organism>
<keyword evidence="7 13" id="KW-0418">Kinase</keyword>
<dbReference type="InterPro" id="IPR011009">
    <property type="entry name" value="Kinase-like_dom_sf"/>
</dbReference>
<feature type="domain" description="RIO kinase" evidence="12">
    <location>
        <begin position="31"/>
        <end position="294"/>
    </location>
</feature>
<dbReference type="InterPro" id="IPR051272">
    <property type="entry name" value="RIO-type_Ser/Thr_kinase"/>
</dbReference>
<comment type="similarity">
    <text evidence="1">Belongs to the protein kinase superfamily. RIO-type Ser/Thr kinase family.</text>
</comment>
<protein>
    <recommendedName>
        <fullName evidence="2">non-specific serine/threonine protein kinase</fullName>
        <ecNumber evidence="2">2.7.11.1</ecNumber>
    </recommendedName>
</protein>
<keyword evidence="9" id="KW-0460">Magnesium</keyword>
<keyword evidence="6" id="KW-0547">Nucleotide-binding</keyword>
<dbReference type="GO" id="GO:0046872">
    <property type="term" value="F:metal ion binding"/>
    <property type="evidence" value="ECO:0007669"/>
    <property type="project" value="UniProtKB-KW"/>
</dbReference>
<accession>A0A0W8I541</accession>
<dbReference type="RefSeq" id="WP_058891311.1">
    <property type="nucleotide sequence ID" value="NZ_LQBL01000028.1"/>
</dbReference>
<evidence type="ECO:0000256" key="9">
    <source>
        <dbReference type="ARBA" id="ARBA00022842"/>
    </source>
</evidence>
<dbReference type="SUPFAM" id="SSF56112">
    <property type="entry name" value="Protein kinase-like (PK-like)"/>
    <property type="match status" value="1"/>
</dbReference>
<dbReference type="PANTHER" id="PTHR45723">
    <property type="entry name" value="SERINE/THREONINE-PROTEIN KINASE RIO1"/>
    <property type="match status" value="1"/>
</dbReference>
<evidence type="ECO:0000256" key="2">
    <source>
        <dbReference type="ARBA" id="ARBA00012513"/>
    </source>
</evidence>
<dbReference type="Pfam" id="PF01163">
    <property type="entry name" value="RIO1"/>
    <property type="match status" value="1"/>
</dbReference>
<evidence type="ECO:0000256" key="3">
    <source>
        <dbReference type="ARBA" id="ARBA00022527"/>
    </source>
</evidence>
<evidence type="ECO:0000256" key="4">
    <source>
        <dbReference type="ARBA" id="ARBA00022679"/>
    </source>
</evidence>
<comment type="catalytic activity">
    <reaction evidence="11">
        <text>L-seryl-[protein] + ATP = O-phospho-L-seryl-[protein] + ADP + H(+)</text>
        <dbReference type="Rhea" id="RHEA:17989"/>
        <dbReference type="Rhea" id="RHEA-COMP:9863"/>
        <dbReference type="Rhea" id="RHEA-COMP:11604"/>
        <dbReference type="ChEBI" id="CHEBI:15378"/>
        <dbReference type="ChEBI" id="CHEBI:29999"/>
        <dbReference type="ChEBI" id="CHEBI:30616"/>
        <dbReference type="ChEBI" id="CHEBI:83421"/>
        <dbReference type="ChEBI" id="CHEBI:456216"/>
        <dbReference type="EC" id="2.7.11.1"/>
    </reaction>
</comment>
<sequence length="297" mass="32483">MQPSSPTGDLDPFFTFDYTPLEGLEHLADGQRLTTYWDVEAGHRGPAPVPAWLVQDSGAVDTELGVLKTGKEADVFLLERATTTTTTTEVETSALDTTDVACLLAAKRYRDTDHRTFHRSAVYAEGRGVRRSRDQRALARGSRYGRQVAAVRWAEAEWQAMRRAWEHGIPVPYPVSLAGTELLMEFVGEPTGLAAPRLAQAQADGPLLGHLWEQVRTVVLQLAEHGWAHGDLSAYNLLVHHETVTVIDLPQVVDVVTNPQGPSLLHRDCSNVAAWFAGRGMDADGEALFAEALALAL</sequence>
<evidence type="ECO:0000256" key="8">
    <source>
        <dbReference type="ARBA" id="ARBA00022840"/>
    </source>
</evidence>
<reference evidence="13 14" key="1">
    <citation type="submission" date="2015-12" db="EMBL/GenBank/DDBJ databases">
        <title>Serinicoccus chungangenesis strain CD08_5 genome sequencing and assembly.</title>
        <authorList>
            <person name="Chander A.M."/>
            <person name="Kaur G."/>
            <person name="Nair G.R."/>
            <person name="Dhawan D.K."/>
            <person name="Kochhar R.K."/>
            <person name="Mayilraj S."/>
            <person name="Bhadada S.K."/>
        </authorList>
    </citation>
    <scope>NUCLEOTIDE SEQUENCE [LARGE SCALE GENOMIC DNA]</scope>
    <source>
        <strain evidence="13 14">CD08_5</strain>
    </source>
</reference>
<keyword evidence="4" id="KW-0808">Transferase</keyword>
<keyword evidence="3 13" id="KW-0723">Serine/threonine-protein kinase</keyword>